<dbReference type="InterPro" id="IPR005790">
    <property type="entry name" value="DNA_polIII_delta"/>
</dbReference>
<dbReference type="GO" id="GO:0009360">
    <property type="term" value="C:DNA polymerase III complex"/>
    <property type="evidence" value="ECO:0007669"/>
    <property type="project" value="TreeGrafter"/>
</dbReference>
<dbReference type="InterPro" id="IPR008921">
    <property type="entry name" value="DNA_pol3_clamp-load_cplx_C"/>
</dbReference>
<evidence type="ECO:0000256" key="1">
    <source>
        <dbReference type="ARBA" id="ARBA00012417"/>
    </source>
</evidence>
<dbReference type="EMBL" id="QKYU01000009">
    <property type="protein sequence ID" value="PZW46578.1"/>
    <property type="molecule type" value="Genomic_DNA"/>
</dbReference>
<evidence type="ECO:0000256" key="7">
    <source>
        <dbReference type="ARBA" id="ARBA00049244"/>
    </source>
</evidence>
<dbReference type="RefSeq" id="WP_111397982.1">
    <property type="nucleotide sequence ID" value="NZ_QKYU01000009.1"/>
</dbReference>
<comment type="catalytic activity">
    <reaction evidence="7">
        <text>DNA(n) + a 2'-deoxyribonucleoside 5'-triphosphate = DNA(n+1) + diphosphate</text>
        <dbReference type="Rhea" id="RHEA:22508"/>
        <dbReference type="Rhea" id="RHEA-COMP:17339"/>
        <dbReference type="Rhea" id="RHEA-COMP:17340"/>
        <dbReference type="ChEBI" id="CHEBI:33019"/>
        <dbReference type="ChEBI" id="CHEBI:61560"/>
        <dbReference type="ChEBI" id="CHEBI:173112"/>
        <dbReference type="EC" id="2.7.7.7"/>
    </reaction>
</comment>
<dbReference type="GO" id="GO:0006261">
    <property type="term" value="P:DNA-templated DNA replication"/>
    <property type="evidence" value="ECO:0007669"/>
    <property type="project" value="TreeGrafter"/>
</dbReference>
<keyword evidence="3" id="KW-0548">Nucleotidyltransferase</keyword>
<dbReference type="InterPro" id="IPR027417">
    <property type="entry name" value="P-loop_NTPase"/>
</dbReference>
<evidence type="ECO:0000313" key="8">
    <source>
        <dbReference type="EMBL" id="PZW46578.1"/>
    </source>
</evidence>
<name>A0A2W7IIV9_9PROT</name>
<dbReference type="OrthoDB" id="9804983at2"/>
<keyword evidence="4" id="KW-0235">DNA replication</keyword>
<dbReference type="PANTHER" id="PTHR34388">
    <property type="entry name" value="DNA POLYMERASE III SUBUNIT DELTA"/>
    <property type="match status" value="1"/>
</dbReference>
<evidence type="ECO:0000313" key="9">
    <source>
        <dbReference type="Proteomes" id="UP000249688"/>
    </source>
</evidence>
<comment type="caution">
    <text evidence="8">The sequence shown here is derived from an EMBL/GenBank/DDBJ whole genome shotgun (WGS) entry which is preliminary data.</text>
</comment>
<evidence type="ECO:0000256" key="5">
    <source>
        <dbReference type="ARBA" id="ARBA00022932"/>
    </source>
</evidence>
<proteinExistence type="inferred from homology"/>
<comment type="similarity">
    <text evidence="6">Belongs to the DNA polymerase HolA subunit family.</text>
</comment>
<evidence type="ECO:0000256" key="3">
    <source>
        <dbReference type="ARBA" id="ARBA00022695"/>
    </source>
</evidence>
<dbReference type="NCBIfam" id="TIGR01128">
    <property type="entry name" value="holA"/>
    <property type="match status" value="1"/>
</dbReference>
<organism evidence="8 9">
    <name type="scientific">Humitalea rosea</name>
    <dbReference type="NCBI Taxonomy" id="990373"/>
    <lineage>
        <taxon>Bacteria</taxon>
        <taxon>Pseudomonadati</taxon>
        <taxon>Pseudomonadota</taxon>
        <taxon>Alphaproteobacteria</taxon>
        <taxon>Acetobacterales</taxon>
        <taxon>Roseomonadaceae</taxon>
        <taxon>Humitalea</taxon>
    </lineage>
</organism>
<protein>
    <recommendedName>
        <fullName evidence="1">DNA-directed DNA polymerase</fullName>
        <ecNumber evidence="1">2.7.7.7</ecNumber>
    </recommendedName>
</protein>
<evidence type="ECO:0000256" key="4">
    <source>
        <dbReference type="ARBA" id="ARBA00022705"/>
    </source>
</evidence>
<keyword evidence="9" id="KW-1185">Reference proteome</keyword>
<dbReference type="SUPFAM" id="SSF52540">
    <property type="entry name" value="P-loop containing nucleoside triphosphate hydrolases"/>
    <property type="match status" value="1"/>
</dbReference>
<dbReference type="GO" id="GO:0003887">
    <property type="term" value="F:DNA-directed DNA polymerase activity"/>
    <property type="evidence" value="ECO:0007669"/>
    <property type="project" value="UniProtKB-KW"/>
</dbReference>
<dbReference type="PANTHER" id="PTHR34388:SF1">
    <property type="entry name" value="DNA POLYMERASE III SUBUNIT DELTA"/>
    <property type="match status" value="1"/>
</dbReference>
<gene>
    <name evidence="8" type="ORF">C8P66_10975</name>
</gene>
<evidence type="ECO:0000256" key="6">
    <source>
        <dbReference type="ARBA" id="ARBA00034754"/>
    </source>
</evidence>
<reference evidence="8 9" key="1">
    <citation type="submission" date="2018-06" db="EMBL/GenBank/DDBJ databases">
        <title>Genomic Encyclopedia of Archaeal and Bacterial Type Strains, Phase II (KMG-II): from individual species to whole genera.</title>
        <authorList>
            <person name="Goeker M."/>
        </authorList>
    </citation>
    <scope>NUCLEOTIDE SEQUENCE [LARGE SCALE GENOMIC DNA]</scope>
    <source>
        <strain evidence="8 9">DSM 24525</strain>
    </source>
</reference>
<evidence type="ECO:0000256" key="2">
    <source>
        <dbReference type="ARBA" id="ARBA00022679"/>
    </source>
</evidence>
<dbReference type="Gene3D" id="3.40.50.300">
    <property type="entry name" value="P-loop containing nucleotide triphosphate hydrolases"/>
    <property type="match status" value="1"/>
</dbReference>
<dbReference type="GO" id="GO:0003677">
    <property type="term" value="F:DNA binding"/>
    <property type="evidence" value="ECO:0007669"/>
    <property type="project" value="InterPro"/>
</dbReference>
<keyword evidence="2" id="KW-0808">Transferase</keyword>
<keyword evidence="5" id="KW-0239">DNA-directed DNA polymerase</keyword>
<dbReference type="AlphaFoldDB" id="A0A2W7IIV9"/>
<dbReference type="EC" id="2.7.7.7" evidence="1"/>
<dbReference type="Gene3D" id="1.10.8.60">
    <property type="match status" value="1"/>
</dbReference>
<dbReference type="Gene3D" id="1.20.272.10">
    <property type="match status" value="1"/>
</dbReference>
<dbReference type="Proteomes" id="UP000249688">
    <property type="component" value="Unassembled WGS sequence"/>
</dbReference>
<accession>A0A2W7IIV9</accession>
<dbReference type="SUPFAM" id="SSF48019">
    <property type="entry name" value="post-AAA+ oligomerization domain-like"/>
    <property type="match status" value="1"/>
</dbReference>
<sequence>MARLDARRIPGVLADPSAWRVILLYGEDQGLVQERTAALIDAVVGAPDPFRFAELPREAAVRPGALVAEVTAGSLTGGRRVVRVRDATDAMATPLKAALDANGEALVIVEAGELKRRGKLLELVEGAPGACAIPCAPERGEALVATLRGLFAAEGVEVDPTALEWLAARMGEDRLQVRREVERLSLYAGRGGRLDEAALLASAGGEGTGPELDDALSAAMLGDIPGTDRATRAAFADGATPVGVLRAVLRHLVRLREAAVAMEHGASVSDAMSGLRPAVFGRAQGPFGQALRRWSPAMLAAAAQAALEAEERAKSGGTGRPVPDAALARQLLLVLAARAATRRG</sequence>